<evidence type="ECO:0000259" key="6">
    <source>
        <dbReference type="Pfam" id="PF05699"/>
    </source>
</evidence>
<dbReference type="InterPro" id="IPR052035">
    <property type="entry name" value="ZnF_BED_domain_contain"/>
</dbReference>
<dbReference type="OrthoDB" id="2448202at2759"/>
<protein>
    <submittedName>
        <fullName evidence="7">Zinc finger BED domain-containing protein RICESLEEPER 2-like</fullName>
    </submittedName>
</protein>
<evidence type="ECO:0000256" key="3">
    <source>
        <dbReference type="ARBA" id="ARBA00022771"/>
    </source>
</evidence>
<dbReference type="GO" id="GO:0008270">
    <property type="term" value="F:zinc ion binding"/>
    <property type="evidence" value="ECO:0007669"/>
    <property type="project" value="UniProtKB-KW"/>
</dbReference>
<gene>
    <name evidence="7" type="ORF">RCL2_002326500</name>
</gene>
<keyword evidence="3" id="KW-0863">Zinc-finger</keyword>
<sequence length="442" mass="51392">MSYSEHLEKHQINVSTKKYTKVVENKNQDPVEKKQQEEHDNCLIQWLIYLITDSFNIQRNQIKNKLCKIVRRFSLTADMWSYSINQESFLSLILHYINSDWKLCNFLFDIIPFNISHTEINISNEIMRVLQEFNISNRIIALTTDNESAMVVCDREIASSFDNEFSMMTFSHYRYTGHVLNLGVKQGLRLVDAAVIKVRKLSKTIKKSTRINNALKQFSADDKLIKSLYPINSEWTAIKDTISLLEPLEKATRYLSGISYLTMGEVCLIYIGIQSHLKRFEENDNNTQREVAKVISSKIDEYWEIMDKNSITSAILDPCNKLEIFTNETNARQHIQTIYEIYKKRANSSNSSFTDQKQHSPKSARRYFYNFEKKQVHGNEFPTLCEMARDFLTIQATSVASKQVFSVTGHTITKTQNKLLPETARASLCMKSWISNNLVKEM</sequence>
<dbReference type="PANTHER" id="PTHR46481">
    <property type="entry name" value="ZINC FINGER BED DOMAIN-CONTAINING PROTEIN 4"/>
    <property type="match status" value="1"/>
</dbReference>
<dbReference type="Proteomes" id="UP000615446">
    <property type="component" value="Unassembled WGS sequence"/>
</dbReference>
<dbReference type="InterPro" id="IPR012337">
    <property type="entry name" value="RNaseH-like_sf"/>
</dbReference>
<dbReference type="SUPFAM" id="SSF53098">
    <property type="entry name" value="Ribonuclease H-like"/>
    <property type="match status" value="1"/>
</dbReference>
<proteinExistence type="predicted"/>
<feature type="domain" description="HAT C-terminal dimerisation" evidence="6">
    <location>
        <begin position="375"/>
        <end position="434"/>
    </location>
</feature>
<evidence type="ECO:0000256" key="4">
    <source>
        <dbReference type="ARBA" id="ARBA00022833"/>
    </source>
</evidence>
<dbReference type="Pfam" id="PF05699">
    <property type="entry name" value="Dimer_Tnp_hAT"/>
    <property type="match status" value="1"/>
</dbReference>
<evidence type="ECO:0000313" key="7">
    <source>
        <dbReference type="EMBL" id="GES96643.1"/>
    </source>
</evidence>
<dbReference type="AlphaFoldDB" id="A0A8H3M4Z5"/>
<keyword evidence="2" id="KW-0479">Metal-binding</keyword>
<evidence type="ECO:0000256" key="1">
    <source>
        <dbReference type="ARBA" id="ARBA00004123"/>
    </source>
</evidence>
<dbReference type="PANTHER" id="PTHR46481:SF10">
    <property type="entry name" value="ZINC FINGER BED DOMAIN-CONTAINING PROTEIN 39"/>
    <property type="match status" value="1"/>
</dbReference>
<evidence type="ECO:0000313" key="8">
    <source>
        <dbReference type="Proteomes" id="UP000615446"/>
    </source>
</evidence>
<evidence type="ECO:0000256" key="2">
    <source>
        <dbReference type="ARBA" id="ARBA00022723"/>
    </source>
</evidence>
<keyword evidence="5" id="KW-0539">Nucleus</keyword>
<dbReference type="EMBL" id="BLAL01000252">
    <property type="protein sequence ID" value="GES96643.1"/>
    <property type="molecule type" value="Genomic_DNA"/>
</dbReference>
<dbReference type="InterPro" id="IPR008906">
    <property type="entry name" value="HATC_C_dom"/>
</dbReference>
<dbReference type="GO" id="GO:0046983">
    <property type="term" value="F:protein dimerization activity"/>
    <property type="evidence" value="ECO:0007669"/>
    <property type="project" value="InterPro"/>
</dbReference>
<comment type="caution">
    <text evidence="7">The sequence shown here is derived from an EMBL/GenBank/DDBJ whole genome shotgun (WGS) entry which is preliminary data.</text>
</comment>
<name>A0A8H3M4Z5_9GLOM</name>
<dbReference type="GO" id="GO:0005634">
    <property type="term" value="C:nucleus"/>
    <property type="evidence" value="ECO:0007669"/>
    <property type="project" value="UniProtKB-SubCell"/>
</dbReference>
<reference evidence="7" key="1">
    <citation type="submission" date="2019-10" db="EMBL/GenBank/DDBJ databases">
        <title>Conservation and host-specific expression of non-tandemly repeated heterogenous ribosome RNA gene in arbuscular mycorrhizal fungi.</title>
        <authorList>
            <person name="Maeda T."/>
            <person name="Kobayashi Y."/>
            <person name="Nakagawa T."/>
            <person name="Ezawa T."/>
            <person name="Yamaguchi K."/>
            <person name="Bino T."/>
            <person name="Nishimoto Y."/>
            <person name="Shigenobu S."/>
            <person name="Kawaguchi M."/>
        </authorList>
    </citation>
    <scope>NUCLEOTIDE SEQUENCE</scope>
    <source>
        <strain evidence="7">HR1</strain>
    </source>
</reference>
<keyword evidence="4" id="KW-0862">Zinc</keyword>
<comment type="subcellular location">
    <subcellularLocation>
        <location evidence="1">Nucleus</location>
    </subcellularLocation>
</comment>
<evidence type="ECO:0000256" key="5">
    <source>
        <dbReference type="ARBA" id="ARBA00023242"/>
    </source>
</evidence>
<organism evidence="7 8">
    <name type="scientific">Rhizophagus clarus</name>
    <dbReference type="NCBI Taxonomy" id="94130"/>
    <lineage>
        <taxon>Eukaryota</taxon>
        <taxon>Fungi</taxon>
        <taxon>Fungi incertae sedis</taxon>
        <taxon>Mucoromycota</taxon>
        <taxon>Glomeromycotina</taxon>
        <taxon>Glomeromycetes</taxon>
        <taxon>Glomerales</taxon>
        <taxon>Glomeraceae</taxon>
        <taxon>Rhizophagus</taxon>
    </lineage>
</organism>
<accession>A0A8H3M4Z5</accession>